<comment type="caution">
    <text evidence="2">The sequence shown here is derived from an EMBL/GenBank/DDBJ whole genome shotgun (WGS) entry which is preliminary data.</text>
</comment>
<dbReference type="EMBL" id="QPJD01000022">
    <property type="protein sequence ID" value="RCW41594.1"/>
    <property type="molecule type" value="Genomic_DNA"/>
</dbReference>
<reference evidence="2 3" key="1">
    <citation type="submission" date="2018-07" db="EMBL/GenBank/DDBJ databases">
        <title>Genomic Encyclopedia of Type Strains, Phase III (KMG-III): the genomes of soil and plant-associated and newly described type strains.</title>
        <authorList>
            <person name="Whitman W."/>
        </authorList>
    </citation>
    <scope>NUCLEOTIDE SEQUENCE [LARGE SCALE GENOMIC DNA]</scope>
    <source>
        <strain evidence="2 3">CECT 7506</strain>
    </source>
</reference>
<dbReference type="InterPro" id="IPR046025">
    <property type="entry name" value="DUF5983"/>
</dbReference>
<dbReference type="AlphaFoldDB" id="A0A368VJQ6"/>
<dbReference type="Pfam" id="PF19419">
    <property type="entry name" value="DUF5983"/>
    <property type="match status" value="1"/>
</dbReference>
<proteinExistence type="predicted"/>
<evidence type="ECO:0000313" key="2">
    <source>
        <dbReference type="EMBL" id="RCW41594.1"/>
    </source>
</evidence>
<keyword evidence="3" id="KW-1185">Reference proteome</keyword>
<accession>A0A368VJQ6</accession>
<organism evidence="2 3">
    <name type="scientific">Paenibacillus prosopidis</name>
    <dbReference type="NCBI Taxonomy" id="630520"/>
    <lineage>
        <taxon>Bacteria</taxon>
        <taxon>Bacillati</taxon>
        <taxon>Bacillota</taxon>
        <taxon>Bacilli</taxon>
        <taxon>Bacillales</taxon>
        <taxon>Paenibacillaceae</taxon>
        <taxon>Paenibacillus</taxon>
    </lineage>
</organism>
<gene>
    <name evidence="2" type="ORF">DFP97_12230</name>
</gene>
<sequence>MLMTNGQTKVMKWDEGSVEGISHEGIAFKQPALRDARGDAYFLLGGEKWYAKNFRTIHNDPIRKMLDISTGHVSKETIQYLDHQADEGESFIVYKKGHWGFFFPVLPEERSDLPEDLKQLLDYACSKNACWVMMDQDGEILDDLPFTDW</sequence>
<name>A0A368VJQ6_9BACL</name>
<evidence type="ECO:0000259" key="1">
    <source>
        <dbReference type="Pfam" id="PF19419"/>
    </source>
</evidence>
<evidence type="ECO:0000313" key="3">
    <source>
        <dbReference type="Proteomes" id="UP000252415"/>
    </source>
</evidence>
<dbReference type="RefSeq" id="WP_114383694.1">
    <property type="nucleotide sequence ID" value="NZ_QPJD01000022.1"/>
</dbReference>
<protein>
    <recommendedName>
        <fullName evidence="1">DUF5983 domain-containing protein</fullName>
    </recommendedName>
</protein>
<dbReference type="OrthoDB" id="2667176at2"/>
<feature type="domain" description="DUF5983" evidence="1">
    <location>
        <begin position="65"/>
        <end position="149"/>
    </location>
</feature>
<dbReference type="Proteomes" id="UP000252415">
    <property type="component" value="Unassembled WGS sequence"/>
</dbReference>